<comment type="subcellular location">
    <subcellularLocation>
        <location evidence="1">Cell membrane</location>
        <topology evidence="1">Multi-pass membrane protein</topology>
    </subcellularLocation>
</comment>
<dbReference type="AlphaFoldDB" id="A0A0L0LQQ3"/>
<feature type="transmembrane region" description="Helical" evidence="5">
    <location>
        <begin position="386"/>
        <end position="408"/>
    </location>
</feature>
<dbReference type="PROSITE" id="PS50850">
    <property type="entry name" value="MFS"/>
    <property type="match status" value="1"/>
</dbReference>
<evidence type="ECO:0000313" key="10">
    <source>
        <dbReference type="Proteomes" id="UP000232609"/>
    </source>
</evidence>
<reference evidence="9 10" key="1">
    <citation type="submission" date="2017-05" db="EMBL/GenBank/DDBJ databases">
        <title>Comparative genomics and methylome analysis of the gut commensal Bifidobacterium breve.</title>
        <authorList>
            <person name="Bottacini F."/>
            <person name="Morrissey R."/>
            <person name="Roberts R.J."/>
            <person name="James K."/>
            <person name="van Breen J."/>
            <person name="Egan M."/>
            <person name="Lambert J."/>
            <person name="van Limpt K."/>
            <person name="Stanton C."/>
            <person name="Knol J."/>
            <person name="O' Connell Motherway M."/>
            <person name="van Sinderen D."/>
        </authorList>
    </citation>
    <scope>NUCLEOTIDE SEQUENCE [LARGE SCALE GENOMIC DNA]</scope>
    <source>
        <strain evidence="8 9">215W447a</strain>
        <strain evidence="7 10">NRBB51</strain>
    </source>
</reference>
<evidence type="ECO:0000256" key="3">
    <source>
        <dbReference type="ARBA" id="ARBA00022989"/>
    </source>
</evidence>
<keyword evidence="3 5" id="KW-1133">Transmembrane helix</keyword>
<feature type="transmembrane region" description="Helical" evidence="5">
    <location>
        <begin position="50"/>
        <end position="68"/>
    </location>
</feature>
<sequence length="421" mass="44485">MSTQTKSSSRPWLVFIGCCVLSLVGFGLIVNTPGLYFTVLGETLNVSRTQIALASSIMAIAGAVTMLFAGKVMKMLDSRILISVCIAGVAALFLAQSFFNAVWQFYISFALMGILYIIPISLAPSVLLANWFESKLGMVMGIALGLSGIGGTIFNPVVSWFITNLGWQTSYRLTALILVICILPFSLLVFKFRPDEAKGEQAYGHIVSAAVADDAQAAGELPGIESKKAYRTPTFVLLVLVSVLLQIVAALVQHVSSHEIAHGLTLEQGALVVSGIMFGAAIGKATIGILLDYLKPELTIVIYSAIGLAGWGLMAVATTPTPAIAAGFMAGLGQGVVLVALPWVIRKSFGQRDYSEILSIVSMFGAVASAIAVTAHGAVFDATGSYVPSLVGNMALYVVAAACMVIGFRMRPFKEITKQAK</sequence>
<accession>A0A0L0LQQ3</accession>
<feature type="transmembrane region" description="Helical" evidence="5">
    <location>
        <begin position="105"/>
        <end position="129"/>
    </location>
</feature>
<dbReference type="Gene3D" id="1.20.1250.20">
    <property type="entry name" value="MFS general substrate transporter like domains"/>
    <property type="match status" value="2"/>
</dbReference>
<evidence type="ECO:0000313" key="8">
    <source>
        <dbReference type="EMBL" id="AUE03764.1"/>
    </source>
</evidence>
<dbReference type="EMBL" id="CP021558">
    <property type="protein sequence ID" value="AUE03764.1"/>
    <property type="molecule type" value="Genomic_DNA"/>
</dbReference>
<evidence type="ECO:0000256" key="5">
    <source>
        <dbReference type="SAM" id="Phobius"/>
    </source>
</evidence>
<dbReference type="Pfam" id="PF07690">
    <property type="entry name" value="MFS_1"/>
    <property type="match status" value="1"/>
</dbReference>
<feature type="transmembrane region" description="Helical" evidence="5">
    <location>
        <begin position="170"/>
        <end position="190"/>
    </location>
</feature>
<dbReference type="InterPro" id="IPR011701">
    <property type="entry name" value="MFS"/>
</dbReference>
<dbReference type="GO" id="GO:0022857">
    <property type="term" value="F:transmembrane transporter activity"/>
    <property type="evidence" value="ECO:0007669"/>
    <property type="project" value="InterPro"/>
</dbReference>
<evidence type="ECO:0000313" key="9">
    <source>
        <dbReference type="Proteomes" id="UP000232491"/>
    </source>
</evidence>
<evidence type="ECO:0000256" key="2">
    <source>
        <dbReference type="ARBA" id="ARBA00022692"/>
    </source>
</evidence>
<dbReference type="InterPro" id="IPR050327">
    <property type="entry name" value="Proton-linked_MCT"/>
</dbReference>
<dbReference type="PANTHER" id="PTHR11360">
    <property type="entry name" value="MONOCARBOXYLATE TRANSPORTER"/>
    <property type="match status" value="1"/>
</dbReference>
<feature type="transmembrane region" description="Helical" evidence="5">
    <location>
        <begin position="357"/>
        <end position="380"/>
    </location>
</feature>
<evidence type="ECO:0000256" key="1">
    <source>
        <dbReference type="ARBA" id="ARBA00004651"/>
    </source>
</evidence>
<evidence type="ECO:0000259" key="6">
    <source>
        <dbReference type="PROSITE" id="PS50850"/>
    </source>
</evidence>
<evidence type="ECO:0000313" key="7">
    <source>
        <dbReference type="EMBL" id="AUD81606.1"/>
    </source>
</evidence>
<feature type="transmembrane region" description="Helical" evidence="5">
    <location>
        <begin position="136"/>
        <end position="158"/>
    </location>
</feature>
<organism evidence="8 9">
    <name type="scientific">Bifidobacterium breve</name>
    <dbReference type="NCBI Taxonomy" id="1685"/>
    <lineage>
        <taxon>Bacteria</taxon>
        <taxon>Bacillati</taxon>
        <taxon>Actinomycetota</taxon>
        <taxon>Actinomycetes</taxon>
        <taxon>Bifidobacteriales</taxon>
        <taxon>Bifidobacteriaceae</taxon>
        <taxon>Bifidobacterium</taxon>
    </lineage>
</organism>
<feature type="transmembrane region" description="Helical" evidence="5">
    <location>
        <begin position="80"/>
        <end position="99"/>
    </location>
</feature>
<dbReference type="InterPro" id="IPR036259">
    <property type="entry name" value="MFS_trans_sf"/>
</dbReference>
<dbReference type="EMBL" id="CP021392">
    <property type="protein sequence ID" value="AUD81606.1"/>
    <property type="molecule type" value="Genomic_DNA"/>
</dbReference>
<name>A0A0L0LQQ3_BIFBR</name>
<dbReference type="Proteomes" id="UP000232491">
    <property type="component" value="Chromosome"/>
</dbReference>
<feature type="transmembrane region" description="Helical" evidence="5">
    <location>
        <begin position="12"/>
        <end position="30"/>
    </location>
</feature>
<feature type="transmembrane region" description="Helical" evidence="5">
    <location>
        <begin position="268"/>
        <end position="291"/>
    </location>
</feature>
<keyword evidence="4 5" id="KW-0472">Membrane</keyword>
<proteinExistence type="predicted"/>
<evidence type="ECO:0000256" key="4">
    <source>
        <dbReference type="ARBA" id="ARBA00023136"/>
    </source>
</evidence>
<feature type="transmembrane region" description="Helical" evidence="5">
    <location>
        <begin position="235"/>
        <end position="256"/>
    </location>
</feature>
<feature type="transmembrane region" description="Helical" evidence="5">
    <location>
        <begin position="323"/>
        <end position="345"/>
    </location>
</feature>
<dbReference type="SUPFAM" id="SSF103473">
    <property type="entry name" value="MFS general substrate transporter"/>
    <property type="match status" value="1"/>
</dbReference>
<dbReference type="InterPro" id="IPR020846">
    <property type="entry name" value="MFS_dom"/>
</dbReference>
<keyword evidence="2 5" id="KW-0812">Transmembrane</keyword>
<feature type="domain" description="Major facilitator superfamily (MFS) profile" evidence="6">
    <location>
        <begin position="13"/>
        <end position="418"/>
    </location>
</feature>
<dbReference type="PANTHER" id="PTHR11360:SF290">
    <property type="entry name" value="MONOCARBOXYLATE MFS PERMEASE"/>
    <property type="match status" value="1"/>
</dbReference>
<dbReference type="Proteomes" id="UP000232609">
    <property type="component" value="Chromosome"/>
</dbReference>
<gene>
    <name evidence="8" type="ORF">BB215W447A_1760</name>
    <name evidence="7" type="ORF">NRBB51_1522</name>
</gene>
<protein>
    <submittedName>
        <fullName evidence="8">Major facilitator superfamily permease</fullName>
    </submittedName>
</protein>
<dbReference type="RefSeq" id="WP_014485424.1">
    <property type="nucleotide sequence ID" value="NZ_BCXO01000056.1"/>
</dbReference>
<dbReference type="GO" id="GO:0005886">
    <property type="term" value="C:plasma membrane"/>
    <property type="evidence" value="ECO:0007669"/>
    <property type="project" value="UniProtKB-SubCell"/>
</dbReference>
<feature type="transmembrane region" description="Helical" evidence="5">
    <location>
        <begin position="298"/>
        <end position="317"/>
    </location>
</feature>